<gene>
    <name evidence="2" type="ORF">GSCOC_T00011328001</name>
</gene>
<evidence type="ECO:0000313" key="3">
    <source>
        <dbReference type="Proteomes" id="UP000295252"/>
    </source>
</evidence>
<dbReference type="Gramene" id="CDP21205">
    <property type="protein sequence ID" value="CDP21205"/>
    <property type="gene ID" value="GSCOC_T00011328001"/>
</dbReference>
<proteinExistence type="predicted"/>
<sequence>MYTARFLMQPILRGSLASVKSPYSYLYHPNFPAVMRGDHGNLQKWLNAIKAKVHRTVPSPYWNLIFRKYKHNFGNYCNTGGKFTVCTIFGLSLLVGSISIWPRIAYCTDGFEFSVDDHEFDKLDSSDSDEDRRALLTILRRLMVPVFFLLTVLMNWGHPGVIAAKVTLILYTTKPSPFSVYLFVEQLRHQAIRQHPFIYKIMPCYAKKVEVEDYMFLCLARVELKDQNLTLLGILGSWWVLPLSSWQEAFSMWRNSFLIR</sequence>
<keyword evidence="1" id="KW-1133">Transmembrane helix</keyword>
<dbReference type="Proteomes" id="UP000295252">
    <property type="component" value="Unassembled WGS sequence"/>
</dbReference>
<organism evidence="2 3">
    <name type="scientific">Coffea canephora</name>
    <name type="common">Robusta coffee</name>
    <dbReference type="NCBI Taxonomy" id="49390"/>
    <lineage>
        <taxon>Eukaryota</taxon>
        <taxon>Viridiplantae</taxon>
        <taxon>Streptophyta</taxon>
        <taxon>Embryophyta</taxon>
        <taxon>Tracheophyta</taxon>
        <taxon>Spermatophyta</taxon>
        <taxon>Magnoliopsida</taxon>
        <taxon>eudicotyledons</taxon>
        <taxon>Gunneridae</taxon>
        <taxon>Pentapetalae</taxon>
        <taxon>asterids</taxon>
        <taxon>lamiids</taxon>
        <taxon>Gentianales</taxon>
        <taxon>Rubiaceae</taxon>
        <taxon>Ixoroideae</taxon>
        <taxon>Gardenieae complex</taxon>
        <taxon>Bertiereae - Coffeeae clade</taxon>
        <taxon>Coffeeae</taxon>
        <taxon>Coffea</taxon>
    </lineage>
</organism>
<feature type="transmembrane region" description="Helical" evidence="1">
    <location>
        <begin position="138"/>
        <end position="156"/>
    </location>
</feature>
<name>A0A068VKA5_COFCA</name>
<dbReference type="OMA" id="WWTLPHL"/>
<accession>A0A068VKA5</accession>
<evidence type="ECO:0000313" key="2">
    <source>
        <dbReference type="EMBL" id="CDP21205.1"/>
    </source>
</evidence>
<dbReference type="EMBL" id="HG741871">
    <property type="protein sequence ID" value="CDP21205.1"/>
    <property type="molecule type" value="Genomic_DNA"/>
</dbReference>
<dbReference type="PhylomeDB" id="A0A068VKA5"/>
<protein>
    <submittedName>
        <fullName evidence="2">DH200=94 genomic scaffold, scaffold_2787</fullName>
    </submittedName>
</protein>
<keyword evidence="1" id="KW-0812">Transmembrane</keyword>
<keyword evidence="1" id="KW-0472">Membrane</keyword>
<evidence type="ECO:0000256" key="1">
    <source>
        <dbReference type="SAM" id="Phobius"/>
    </source>
</evidence>
<dbReference type="OrthoDB" id="748084at2759"/>
<reference evidence="3" key="1">
    <citation type="journal article" date="2014" name="Science">
        <title>The coffee genome provides insight into the convergent evolution of caffeine biosynthesis.</title>
        <authorList>
            <person name="Denoeud F."/>
            <person name="Carretero-Paulet L."/>
            <person name="Dereeper A."/>
            <person name="Droc G."/>
            <person name="Guyot R."/>
            <person name="Pietrella M."/>
            <person name="Zheng C."/>
            <person name="Alberti A."/>
            <person name="Anthony F."/>
            <person name="Aprea G."/>
            <person name="Aury J.M."/>
            <person name="Bento P."/>
            <person name="Bernard M."/>
            <person name="Bocs S."/>
            <person name="Campa C."/>
            <person name="Cenci A."/>
            <person name="Combes M.C."/>
            <person name="Crouzillat D."/>
            <person name="Da Silva C."/>
            <person name="Daddiego L."/>
            <person name="De Bellis F."/>
            <person name="Dussert S."/>
            <person name="Garsmeur O."/>
            <person name="Gayraud T."/>
            <person name="Guignon V."/>
            <person name="Jahn K."/>
            <person name="Jamilloux V."/>
            <person name="Joet T."/>
            <person name="Labadie K."/>
            <person name="Lan T."/>
            <person name="Leclercq J."/>
            <person name="Lepelley M."/>
            <person name="Leroy T."/>
            <person name="Li L.T."/>
            <person name="Librado P."/>
            <person name="Lopez L."/>
            <person name="Munoz A."/>
            <person name="Noel B."/>
            <person name="Pallavicini A."/>
            <person name="Perrotta G."/>
            <person name="Poncet V."/>
            <person name="Pot D."/>
            <person name="Priyono X."/>
            <person name="Rigoreau M."/>
            <person name="Rouard M."/>
            <person name="Rozas J."/>
            <person name="Tranchant-Dubreuil C."/>
            <person name="VanBuren R."/>
            <person name="Zhang Q."/>
            <person name="Andrade A.C."/>
            <person name="Argout X."/>
            <person name="Bertrand B."/>
            <person name="de Kochko A."/>
            <person name="Graziosi G."/>
            <person name="Henry R.J."/>
            <person name="Jayarama X."/>
            <person name="Ming R."/>
            <person name="Nagai C."/>
            <person name="Rounsley S."/>
            <person name="Sankoff D."/>
            <person name="Giuliano G."/>
            <person name="Albert V.A."/>
            <person name="Wincker P."/>
            <person name="Lashermes P."/>
        </authorList>
    </citation>
    <scope>NUCLEOTIDE SEQUENCE [LARGE SCALE GENOMIC DNA]</scope>
    <source>
        <strain evidence="3">cv. DH200-94</strain>
    </source>
</reference>
<keyword evidence="3" id="KW-1185">Reference proteome</keyword>
<dbReference type="InParanoid" id="A0A068VKA5"/>
<dbReference type="AlphaFoldDB" id="A0A068VKA5"/>